<reference evidence="16 17" key="1">
    <citation type="submission" date="2019-07" db="EMBL/GenBank/DDBJ databases">
        <title>Genomic analysis of Lentibacillus sp. NKC851-2.</title>
        <authorList>
            <person name="Oh Y.J."/>
        </authorList>
    </citation>
    <scope>NUCLEOTIDE SEQUENCE [LARGE SCALE GENOMIC DNA]</scope>
    <source>
        <strain evidence="16 17">NKC851-2</strain>
    </source>
</reference>
<dbReference type="PANTHER" id="PTHR30627">
    <property type="entry name" value="PEPTIDOGLYCAN D,D-TRANSPEPTIDASE"/>
    <property type="match status" value="1"/>
</dbReference>
<feature type="domain" description="Penicillin-binding protein dimerisation" evidence="15">
    <location>
        <begin position="59"/>
        <end position="301"/>
    </location>
</feature>
<evidence type="ECO:0000256" key="2">
    <source>
        <dbReference type="ARBA" id="ARBA00004236"/>
    </source>
</evidence>
<keyword evidence="11" id="KW-0472">Membrane</keyword>
<comment type="similarity">
    <text evidence="4">Belongs to the transpeptidase family.</text>
</comment>
<keyword evidence="12" id="KW-0961">Cell wall biogenesis/degradation</keyword>
<dbReference type="InterPro" id="IPR050515">
    <property type="entry name" value="Beta-lactam/transpept"/>
</dbReference>
<dbReference type="GO" id="GO:0008360">
    <property type="term" value="P:regulation of cell shape"/>
    <property type="evidence" value="ECO:0007669"/>
    <property type="project" value="UniProtKB-KW"/>
</dbReference>
<keyword evidence="8" id="KW-0133">Cell shape</keyword>
<organism evidence="16 17">
    <name type="scientific">Lentibacillus cibarius</name>
    <dbReference type="NCBI Taxonomy" id="2583219"/>
    <lineage>
        <taxon>Bacteria</taxon>
        <taxon>Bacillati</taxon>
        <taxon>Bacillota</taxon>
        <taxon>Bacilli</taxon>
        <taxon>Bacillales</taxon>
        <taxon>Bacillaceae</taxon>
        <taxon>Lentibacillus</taxon>
    </lineage>
</organism>
<keyword evidence="6" id="KW-1003">Cell membrane</keyword>
<dbReference type="SUPFAM" id="SSF56519">
    <property type="entry name" value="Penicillin binding protein dimerisation domain"/>
    <property type="match status" value="1"/>
</dbReference>
<keyword evidence="7" id="KW-0812">Transmembrane</keyword>
<dbReference type="Gene3D" id="3.90.1310.10">
    <property type="entry name" value="Penicillin-binding protein 2a (Domain 2)"/>
    <property type="match status" value="1"/>
</dbReference>
<dbReference type="Proteomes" id="UP000319280">
    <property type="component" value="Unassembled WGS sequence"/>
</dbReference>
<dbReference type="PANTHER" id="PTHR30627:SF2">
    <property type="entry name" value="PEPTIDOGLYCAN D,D-TRANSPEPTIDASE MRDA"/>
    <property type="match status" value="1"/>
</dbReference>
<keyword evidence="17" id="KW-1185">Reference proteome</keyword>
<evidence type="ECO:0000256" key="4">
    <source>
        <dbReference type="ARBA" id="ARBA00007171"/>
    </source>
</evidence>
<dbReference type="GO" id="GO:0005886">
    <property type="term" value="C:plasma membrane"/>
    <property type="evidence" value="ECO:0007669"/>
    <property type="project" value="UniProtKB-SubCell"/>
</dbReference>
<evidence type="ECO:0000256" key="13">
    <source>
        <dbReference type="ARBA" id="ARBA00034000"/>
    </source>
</evidence>
<evidence type="ECO:0000256" key="8">
    <source>
        <dbReference type="ARBA" id="ARBA00022960"/>
    </source>
</evidence>
<dbReference type="UniPathway" id="UPA00219"/>
<comment type="pathway">
    <text evidence="3">Cell wall biogenesis; peptidoglycan biosynthesis.</text>
</comment>
<dbReference type="GO" id="GO:0009002">
    <property type="term" value="F:serine-type D-Ala-D-Ala carboxypeptidase activity"/>
    <property type="evidence" value="ECO:0007669"/>
    <property type="project" value="UniProtKB-EC"/>
</dbReference>
<keyword evidence="9" id="KW-0573">Peptidoglycan synthesis</keyword>
<dbReference type="Pfam" id="PF00905">
    <property type="entry name" value="Transpeptidase"/>
    <property type="match status" value="1"/>
</dbReference>
<evidence type="ECO:0000256" key="5">
    <source>
        <dbReference type="ARBA" id="ARBA00012448"/>
    </source>
</evidence>
<comment type="catalytic activity">
    <reaction evidence="13">
        <text>Preferential cleavage: (Ac)2-L-Lys-D-Ala-|-D-Ala. Also transpeptidation of peptidyl-alanyl moieties that are N-acyl substituents of D-alanine.</text>
        <dbReference type="EC" id="3.4.16.4"/>
    </reaction>
</comment>
<evidence type="ECO:0000313" key="17">
    <source>
        <dbReference type="Proteomes" id="UP000319280"/>
    </source>
</evidence>
<dbReference type="InterPro" id="IPR036138">
    <property type="entry name" value="PBP_dimer_sf"/>
</dbReference>
<dbReference type="EMBL" id="VJMZ01000001">
    <property type="protein sequence ID" value="TRM12715.1"/>
    <property type="molecule type" value="Genomic_DNA"/>
</dbReference>
<dbReference type="InterPro" id="IPR005311">
    <property type="entry name" value="PBP_dimer"/>
</dbReference>
<dbReference type="EC" id="3.4.16.4" evidence="5"/>
<dbReference type="GO" id="GO:0071555">
    <property type="term" value="P:cell wall organization"/>
    <property type="evidence" value="ECO:0007669"/>
    <property type="project" value="UniProtKB-KW"/>
</dbReference>
<evidence type="ECO:0000256" key="3">
    <source>
        <dbReference type="ARBA" id="ARBA00004752"/>
    </source>
</evidence>
<name>A0A549YLF7_9BACI</name>
<evidence type="ECO:0000256" key="9">
    <source>
        <dbReference type="ARBA" id="ARBA00022984"/>
    </source>
</evidence>
<dbReference type="InterPro" id="IPR012338">
    <property type="entry name" value="Beta-lactam/transpept-like"/>
</dbReference>
<keyword evidence="10" id="KW-1133">Transmembrane helix</keyword>
<dbReference type="Gene3D" id="3.40.710.10">
    <property type="entry name" value="DD-peptidase/beta-lactamase superfamily"/>
    <property type="match status" value="1"/>
</dbReference>
<feature type="domain" description="Penicillin-binding protein transpeptidase" evidence="14">
    <location>
        <begin position="352"/>
        <end position="676"/>
    </location>
</feature>
<dbReference type="AlphaFoldDB" id="A0A549YLF7"/>
<evidence type="ECO:0000256" key="12">
    <source>
        <dbReference type="ARBA" id="ARBA00023316"/>
    </source>
</evidence>
<accession>A0A549YLF7</accession>
<evidence type="ECO:0000259" key="15">
    <source>
        <dbReference type="Pfam" id="PF03717"/>
    </source>
</evidence>
<gene>
    <name evidence="16" type="ORF">FH966_13960</name>
</gene>
<dbReference type="GO" id="GO:0009252">
    <property type="term" value="P:peptidoglycan biosynthetic process"/>
    <property type="evidence" value="ECO:0007669"/>
    <property type="project" value="UniProtKB-UniPathway"/>
</dbReference>
<evidence type="ECO:0000256" key="7">
    <source>
        <dbReference type="ARBA" id="ARBA00022692"/>
    </source>
</evidence>
<evidence type="ECO:0000259" key="14">
    <source>
        <dbReference type="Pfam" id="PF00905"/>
    </source>
</evidence>
<evidence type="ECO:0000313" key="16">
    <source>
        <dbReference type="EMBL" id="TRM12715.1"/>
    </source>
</evidence>
<dbReference type="InterPro" id="IPR001460">
    <property type="entry name" value="PCN-bd_Tpept"/>
</dbReference>
<dbReference type="Gene3D" id="1.10.10.1230">
    <property type="entry name" value="Penicillin-binding protein, N-terminal non-catalytic domain, head sub-domain"/>
    <property type="match status" value="1"/>
</dbReference>
<evidence type="ECO:0000256" key="1">
    <source>
        <dbReference type="ARBA" id="ARBA00004167"/>
    </source>
</evidence>
<evidence type="ECO:0000256" key="10">
    <source>
        <dbReference type="ARBA" id="ARBA00022989"/>
    </source>
</evidence>
<dbReference type="RefSeq" id="WP_142791655.1">
    <property type="nucleotide sequence ID" value="NZ_VJMZ01000001.1"/>
</dbReference>
<evidence type="ECO:0000256" key="11">
    <source>
        <dbReference type="ARBA" id="ARBA00023136"/>
    </source>
</evidence>
<dbReference type="SUPFAM" id="SSF56601">
    <property type="entry name" value="beta-lactamase/transpeptidase-like"/>
    <property type="match status" value="1"/>
</dbReference>
<dbReference type="GO" id="GO:0008658">
    <property type="term" value="F:penicillin binding"/>
    <property type="evidence" value="ECO:0007669"/>
    <property type="project" value="InterPro"/>
</dbReference>
<dbReference type="GO" id="GO:0071972">
    <property type="term" value="F:peptidoglycan L,D-transpeptidase activity"/>
    <property type="evidence" value="ECO:0007669"/>
    <property type="project" value="TreeGrafter"/>
</dbReference>
<comment type="subcellular location">
    <subcellularLocation>
        <location evidence="2">Cell membrane</location>
    </subcellularLocation>
    <subcellularLocation>
        <location evidence="1">Membrane</location>
        <topology evidence="1">Single-pass membrane protein</topology>
    </subcellularLocation>
</comment>
<protein>
    <recommendedName>
        <fullName evidence="5">serine-type D-Ala-D-Ala carboxypeptidase</fullName>
        <ecNumber evidence="5">3.4.16.4</ecNumber>
    </recommendedName>
</protein>
<proteinExistence type="inferred from homology"/>
<sequence>MANKKKKKKAQVPFRLNILFFAVFLLFSLLVLQLGVVQILNGETFQAEIDRTSNDYSEIPVPRGKMYDRNGNLIVGNNAEYAITYTPDKGTQAQDRLDVAEKLAAYISIDPGDDGHYGLTLRNRKEYWYLENTKTAKSRLTDAEIDNMDNGEQYSTMLERIEDEEVKFANFTDQQLEIMAIKKELDKAMALTPQTIIKGPEVTSEEFARVAEHLGELPGVNATTDWERAYPYNDTFRQFAGRITSESEGILAEKEDYYLTRGYSRNDRVGRSGLEEQYESVLRGRKEKIKYTTDKNGTIVDSDVAFEGQRGKDLVLTIDMELQEKVNKVLRRELKTAIQNQPYENRYMDTALAVMMNPKTGEILAAGGQYYNSDKNKFKNAGLRTITSAYSPGSAVKGATVLAGYESGVIDPGDYFYDAPIDIKGTPIKKSYRNLGKVNDLDALRRSSNVYMFYIAMRMGGEFNYQPGKSIDFDPDAFAEMRNYFSQFGLGVSTGIDFPLESTGYEGSDPRAGNLLDLAIGQYDTYTTMQLAQYVSTIANDGYRLRPHFLKSIHNPISHSEEIGPIYQTNNTEVINRVDMSEDYIQQVQEGFRQVFQESGGTATRHFANKSYKVAGKTGTAEADVYDDGEKVHDAENLALIGYAPYDEPEVAFALIVPKAGTGNRHPINHEIGKGILDAYFELEKGKEEE</sequence>
<dbReference type="Pfam" id="PF03717">
    <property type="entry name" value="PBP_dimer"/>
    <property type="match status" value="1"/>
</dbReference>
<evidence type="ECO:0000256" key="6">
    <source>
        <dbReference type="ARBA" id="ARBA00022475"/>
    </source>
</evidence>
<comment type="caution">
    <text evidence="16">The sequence shown here is derived from an EMBL/GenBank/DDBJ whole genome shotgun (WGS) entry which is preliminary data.</text>
</comment>